<dbReference type="Gene3D" id="3.40.50.10170">
    <property type="match status" value="1"/>
</dbReference>
<dbReference type="Proteomes" id="UP000465601">
    <property type="component" value="Unassembled WGS sequence"/>
</dbReference>
<dbReference type="EMBL" id="WBZB01000022">
    <property type="protein sequence ID" value="KAB3530255.1"/>
    <property type="molecule type" value="Genomic_DNA"/>
</dbReference>
<dbReference type="InterPro" id="IPR043168">
    <property type="entry name" value="DegV_C"/>
</dbReference>
<dbReference type="RefSeq" id="WP_151865740.1">
    <property type="nucleotide sequence ID" value="NZ_WBZB01000022.1"/>
</dbReference>
<dbReference type="OrthoDB" id="9780216at2"/>
<gene>
    <name evidence="2" type="ORF">F8153_07500</name>
</gene>
<keyword evidence="1" id="KW-0446">Lipid-binding</keyword>
<name>A0A833M7E7_9FIRM</name>
<dbReference type="Gene3D" id="3.30.1180.10">
    <property type="match status" value="1"/>
</dbReference>
<dbReference type="PANTHER" id="PTHR33434:SF2">
    <property type="entry name" value="FATTY ACID-BINDING PROTEIN TM_1468"/>
    <property type="match status" value="1"/>
</dbReference>
<organism evidence="2 3">
    <name type="scientific">Alkaliphilus serpentinus</name>
    <dbReference type="NCBI Taxonomy" id="1482731"/>
    <lineage>
        <taxon>Bacteria</taxon>
        <taxon>Bacillati</taxon>
        <taxon>Bacillota</taxon>
        <taxon>Clostridia</taxon>
        <taxon>Peptostreptococcales</taxon>
        <taxon>Natronincolaceae</taxon>
        <taxon>Alkaliphilus</taxon>
    </lineage>
</organism>
<evidence type="ECO:0000256" key="1">
    <source>
        <dbReference type="ARBA" id="ARBA00023121"/>
    </source>
</evidence>
<dbReference type="InterPro" id="IPR003797">
    <property type="entry name" value="DegV"/>
</dbReference>
<dbReference type="AlphaFoldDB" id="A0A833M7E7"/>
<proteinExistence type="predicted"/>
<dbReference type="PANTHER" id="PTHR33434">
    <property type="entry name" value="DEGV DOMAIN-CONTAINING PROTEIN DR_1986-RELATED"/>
    <property type="match status" value="1"/>
</dbReference>
<evidence type="ECO:0000313" key="2">
    <source>
        <dbReference type="EMBL" id="KAB3530255.1"/>
    </source>
</evidence>
<accession>A0A833M7E7</accession>
<dbReference type="InterPro" id="IPR050270">
    <property type="entry name" value="DegV_domain_contain"/>
</dbReference>
<reference evidence="2 3" key="1">
    <citation type="submission" date="2019-10" db="EMBL/GenBank/DDBJ databases">
        <title>Alkaliphilus serpentinus sp. nov. and Alkaliphilus pronyensis sp. nov., two novel anaerobic alkaliphilic species isolated from the serpentinized-hosted hydrothermal field of the Prony Bay (New Caledonia).</title>
        <authorList>
            <person name="Postec A."/>
        </authorList>
    </citation>
    <scope>NUCLEOTIDE SEQUENCE [LARGE SCALE GENOMIC DNA]</scope>
    <source>
        <strain evidence="2 3">LacT</strain>
    </source>
</reference>
<dbReference type="SUPFAM" id="SSF82549">
    <property type="entry name" value="DAK1/DegV-like"/>
    <property type="match status" value="1"/>
</dbReference>
<sequence length="273" mass="29665">MIQIVTDSTAYFERAEMEKYGLKIVPLSVNFENTVSDEGFPGEFDEFFNRLAVSKDFPTTSQPSAGAFAEVYKKAIEEGKEVITITLTAKLSGTYNSAITAAALVDQSKVTVVDSETTAANLKELVMMALELSNNGLSRNEIVNILESQKKRMGVNLTVGTLEYLKKGGRLSNTGALIGNLLNIKPIIALKDGKLVPVGKVRGRKNAIEKISEGIPQEVKTISICHIFALEEATEIKEYFIDKYPSATINLEVLGPVIGAHLGPKALGVLYSY</sequence>
<evidence type="ECO:0000313" key="3">
    <source>
        <dbReference type="Proteomes" id="UP000465601"/>
    </source>
</evidence>
<dbReference type="NCBIfam" id="TIGR00762">
    <property type="entry name" value="DegV"/>
    <property type="match status" value="1"/>
</dbReference>
<dbReference type="PROSITE" id="PS51482">
    <property type="entry name" value="DEGV"/>
    <property type="match status" value="1"/>
</dbReference>
<keyword evidence="3" id="KW-1185">Reference proteome</keyword>
<comment type="caution">
    <text evidence="2">The sequence shown here is derived from an EMBL/GenBank/DDBJ whole genome shotgun (WGS) entry which is preliminary data.</text>
</comment>
<dbReference type="GO" id="GO:0008289">
    <property type="term" value="F:lipid binding"/>
    <property type="evidence" value="ECO:0007669"/>
    <property type="project" value="UniProtKB-KW"/>
</dbReference>
<dbReference type="Pfam" id="PF02645">
    <property type="entry name" value="DegV"/>
    <property type="match status" value="1"/>
</dbReference>
<protein>
    <submittedName>
        <fullName evidence="2">DegV family protein</fullName>
    </submittedName>
</protein>